<reference evidence="1" key="1">
    <citation type="journal article" date="2015" name="Nature">
        <title>Complex archaea that bridge the gap between prokaryotes and eukaryotes.</title>
        <authorList>
            <person name="Spang A."/>
            <person name="Saw J.H."/>
            <person name="Jorgensen S.L."/>
            <person name="Zaremba-Niedzwiedzka K."/>
            <person name="Martijn J."/>
            <person name="Lind A.E."/>
            <person name="van Eijk R."/>
            <person name="Schleper C."/>
            <person name="Guy L."/>
            <person name="Ettema T.J."/>
        </authorList>
    </citation>
    <scope>NUCLEOTIDE SEQUENCE</scope>
</reference>
<dbReference type="EMBL" id="LAZR01019720">
    <property type="protein sequence ID" value="KKL91473.1"/>
    <property type="molecule type" value="Genomic_DNA"/>
</dbReference>
<protein>
    <submittedName>
        <fullName evidence="1">Uncharacterized protein</fullName>
    </submittedName>
</protein>
<dbReference type="AlphaFoldDB" id="A0A0F9FYS7"/>
<accession>A0A0F9FYS7</accession>
<sequence>MYDMIIIRGKEGKTEEFKVREWLNSFTGIIIDFKTNRFGDCIFIIMTPMNSNTSEIKENLHTEGDVEYFGGPITIE</sequence>
<name>A0A0F9FYS7_9ZZZZ</name>
<proteinExistence type="predicted"/>
<gene>
    <name evidence="1" type="ORF">LCGC14_1894280</name>
</gene>
<comment type="caution">
    <text evidence="1">The sequence shown here is derived from an EMBL/GenBank/DDBJ whole genome shotgun (WGS) entry which is preliminary data.</text>
</comment>
<evidence type="ECO:0000313" key="1">
    <source>
        <dbReference type="EMBL" id="KKL91473.1"/>
    </source>
</evidence>
<organism evidence="1">
    <name type="scientific">marine sediment metagenome</name>
    <dbReference type="NCBI Taxonomy" id="412755"/>
    <lineage>
        <taxon>unclassified sequences</taxon>
        <taxon>metagenomes</taxon>
        <taxon>ecological metagenomes</taxon>
    </lineage>
</organism>